<evidence type="ECO:0000313" key="4">
    <source>
        <dbReference type="EMBL" id="XDS49901.1"/>
    </source>
</evidence>
<organism evidence="4">
    <name type="scientific">Bifidobacterium fermentum</name>
    <dbReference type="NCBI Taxonomy" id="3059035"/>
    <lineage>
        <taxon>Bacteria</taxon>
        <taxon>Bacillati</taxon>
        <taxon>Actinomycetota</taxon>
        <taxon>Actinomycetes</taxon>
        <taxon>Bifidobacteriales</taxon>
        <taxon>Bifidobacteriaceae</taxon>
        <taxon>Bifidobacterium</taxon>
    </lineage>
</organism>
<evidence type="ECO:0000256" key="1">
    <source>
        <dbReference type="SAM" id="MobiDB-lite"/>
    </source>
</evidence>
<evidence type="ECO:0000313" key="3">
    <source>
        <dbReference type="EMBL" id="XDS48672.1"/>
    </source>
</evidence>
<dbReference type="EMBL" id="CP129682">
    <property type="protein sequence ID" value="XDS48672.1"/>
    <property type="molecule type" value="Genomic_DNA"/>
</dbReference>
<feature type="compositionally biased region" description="Polar residues" evidence="1">
    <location>
        <begin position="122"/>
        <end position="142"/>
    </location>
</feature>
<proteinExistence type="predicted"/>
<feature type="region of interest" description="Disordered" evidence="1">
    <location>
        <begin position="95"/>
        <end position="142"/>
    </location>
</feature>
<dbReference type="AlphaFoldDB" id="A0AB39UM24"/>
<accession>A0AB39UM24</accession>
<reference evidence="4" key="1">
    <citation type="submission" date="2023-07" db="EMBL/GenBank/DDBJ databases">
        <title>Bifidobacterium aquikefiriaerophilum sp. nov. and Bifidobacterium eccum sp. nov., isolated from water kefir.</title>
        <authorList>
            <person name="Breselge S."/>
            <person name="Bellassi P."/>
            <person name="Barcenilla C."/>
            <person name="Alvarez-Ordonez A."/>
            <person name="Morelli L."/>
            <person name="Cotter P.D."/>
        </authorList>
    </citation>
    <scope>NUCLEOTIDE SEQUENCE</scope>
    <source>
        <strain evidence="4">WK012_4_13</strain>
        <strain evidence="3">WK013_4_14</strain>
        <strain evidence="2">WK048_4_13</strain>
    </source>
</reference>
<feature type="compositionally biased region" description="Low complexity" evidence="1">
    <location>
        <begin position="107"/>
        <end position="121"/>
    </location>
</feature>
<name>A0AB39UM24_9BIFI</name>
<dbReference type="KEGG" id="bfk:QN062_05640"/>
<dbReference type="EMBL" id="CP129683">
    <property type="protein sequence ID" value="XDS49901.1"/>
    <property type="molecule type" value="Genomic_DNA"/>
</dbReference>
<evidence type="ECO:0000313" key="2">
    <source>
        <dbReference type="EMBL" id="XDS46625.1"/>
    </source>
</evidence>
<sequence>MLGISGSEFLVLLILVAAVIGPDSVVKALKGFKSGVESLRHWSAKLREETKGDMPHAEMPEVNLPTFNLDDYDPREIIRRAVREEMTEWVDEVAKSNAQSKNVVVDPAQSAEEASQGSSPADSQGPSNDGNQGAQRDPVNQA</sequence>
<evidence type="ECO:0008006" key="5">
    <source>
        <dbReference type="Google" id="ProtNLM"/>
    </source>
</evidence>
<dbReference type="RefSeq" id="WP_369340872.1">
    <property type="nucleotide sequence ID" value="NZ_CP129675.1"/>
</dbReference>
<protein>
    <recommendedName>
        <fullName evidence="5">Translocase</fullName>
    </recommendedName>
</protein>
<gene>
    <name evidence="4" type="ORF">QN062_05640</name>
    <name evidence="3" type="ORF">QN216_10250</name>
    <name evidence="2" type="ORF">QN217_00220</name>
</gene>
<dbReference type="EMBL" id="CP129675">
    <property type="protein sequence ID" value="XDS46625.1"/>
    <property type="molecule type" value="Genomic_DNA"/>
</dbReference>